<evidence type="ECO:0000313" key="14">
    <source>
        <dbReference type="EMBL" id="NUW33185.1"/>
    </source>
</evidence>
<dbReference type="RefSeq" id="WP_175590626.1">
    <property type="nucleotide sequence ID" value="NZ_JABWGN010000006.1"/>
</dbReference>
<feature type="transmembrane region" description="Helical" evidence="13">
    <location>
        <begin position="12"/>
        <end position="32"/>
    </location>
</feature>
<dbReference type="AlphaFoldDB" id="A0A7Y6M470"/>
<keyword evidence="11" id="KW-0407">Ion channel</keyword>
<evidence type="ECO:0000256" key="9">
    <source>
        <dbReference type="ARBA" id="ARBA00023065"/>
    </source>
</evidence>
<evidence type="ECO:0000256" key="3">
    <source>
        <dbReference type="ARBA" id="ARBA00022448"/>
    </source>
</evidence>
<keyword evidence="4" id="KW-0633">Potassium transport</keyword>
<keyword evidence="9" id="KW-0406">Ion transport</keyword>
<evidence type="ECO:0000256" key="1">
    <source>
        <dbReference type="ARBA" id="ARBA00004141"/>
    </source>
</evidence>
<accession>A0A7Y6M470</accession>
<dbReference type="EMBL" id="JABWGN010000006">
    <property type="protein sequence ID" value="NUW33185.1"/>
    <property type="molecule type" value="Genomic_DNA"/>
</dbReference>
<evidence type="ECO:0000313" key="15">
    <source>
        <dbReference type="Proteomes" id="UP000586042"/>
    </source>
</evidence>
<comment type="caution">
    <text evidence="14">The sequence shown here is derived from an EMBL/GenBank/DDBJ whole genome shotgun (WGS) entry which is preliminary data.</text>
</comment>
<dbReference type="Pfam" id="PF06736">
    <property type="entry name" value="TMEM175"/>
    <property type="match status" value="1"/>
</dbReference>
<evidence type="ECO:0000256" key="2">
    <source>
        <dbReference type="ARBA" id="ARBA00006920"/>
    </source>
</evidence>
<feature type="transmembrane region" description="Helical" evidence="13">
    <location>
        <begin position="82"/>
        <end position="101"/>
    </location>
</feature>
<keyword evidence="15" id="KW-1185">Reference proteome</keyword>
<keyword evidence="7" id="KW-0630">Potassium</keyword>
<evidence type="ECO:0000256" key="11">
    <source>
        <dbReference type="ARBA" id="ARBA00023303"/>
    </source>
</evidence>
<protein>
    <submittedName>
        <fullName evidence="14">DUF1211 domain-containing protein</fullName>
    </submittedName>
</protein>
<dbReference type="GO" id="GO:0005267">
    <property type="term" value="F:potassium channel activity"/>
    <property type="evidence" value="ECO:0007669"/>
    <property type="project" value="UniProtKB-KW"/>
</dbReference>
<evidence type="ECO:0000256" key="8">
    <source>
        <dbReference type="ARBA" id="ARBA00022989"/>
    </source>
</evidence>
<feature type="transmembrane region" description="Helical" evidence="13">
    <location>
        <begin position="173"/>
        <end position="192"/>
    </location>
</feature>
<feature type="transmembrane region" description="Helical" evidence="13">
    <location>
        <begin position="52"/>
        <end position="73"/>
    </location>
</feature>
<sequence length="214" mass="22796">MTKKSHGLERMLFFSDAVIAIMLTLLALELPLPDAHDPAHLAEALAAHGSQYLAFLVSFCVIATAWIAHHLFFTHVSRGDQALITLNVLVLLGYVLIPWASKALGEVPGGAGVVVYAAAMAFLGGTMSLMVRHVVRAGLLDPQAPPAVITGIRAWSTATMAMFALSIPGALVVGRGVMFVWPVGYLGLRLVAEYQLRRHRAGAVPASSTKESTM</sequence>
<dbReference type="GO" id="GO:0016020">
    <property type="term" value="C:membrane"/>
    <property type="evidence" value="ECO:0007669"/>
    <property type="project" value="UniProtKB-SubCell"/>
</dbReference>
<evidence type="ECO:0000256" key="5">
    <source>
        <dbReference type="ARBA" id="ARBA00022692"/>
    </source>
</evidence>
<gene>
    <name evidence="14" type="ORF">HTZ77_17355</name>
</gene>
<proteinExistence type="inferred from homology"/>
<keyword evidence="6" id="KW-0631">Potassium channel</keyword>
<dbReference type="PANTHER" id="PTHR31462:SF5">
    <property type="entry name" value="ENDOSOMAL_LYSOSOMAL PROTON CHANNEL TMEM175"/>
    <property type="match status" value="1"/>
</dbReference>
<evidence type="ECO:0000256" key="6">
    <source>
        <dbReference type="ARBA" id="ARBA00022826"/>
    </source>
</evidence>
<evidence type="ECO:0000256" key="10">
    <source>
        <dbReference type="ARBA" id="ARBA00023136"/>
    </source>
</evidence>
<reference evidence="14 15" key="1">
    <citation type="submission" date="2020-06" db="EMBL/GenBank/DDBJ databases">
        <title>Nonomuraea sp. SMC257, a novel actinomycete isolated from soil.</title>
        <authorList>
            <person name="Chanama M."/>
        </authorList>
    </citation>
    <scope>NUCLEOTIDE SEQUENCE [LARGE SCALE GENOMIC DNA]</scope>
    <source>
        <strain evidence="14 15">SMC257</strain>
    </source>
</reference>
<keyword evidence="3" id="KW-0813">Transport</keyword>
<organism evidence="14 15">
    <name type="scientific">Nonomuraea montanisoli</name>
    <dbReference type="NCBI Taxonomy" id="2741721"/>
    <lineage>
        <taxon>Bacteria</taxon>
        <taxon>Bacillati</taxon>
        <taxon>Actinomycetota</taxon>
        <taxon>Actinomycetes</taxon>
        <taxon>Streptosporangiales</taxon>
        <taxon>Streptosporangiaceae</taxon>
        <taxon>Nonomuraea</taxon>
    </lineage>
</organism>
<name>A0A7Y6M470_9ACTN</name>
<keyword evidence="8 13" id="KW-1133">Transmembrane helix</keyword>
<comment type="catalytic activity">
    <reaction evidence="12">
        <text>K(+)(in) = K(+)(out)</text>
        <dbReference type="Rhea" id="RHEA:29463"/>
        <dbReference type="ChEBI" id="CHEBI:29103"/>
    </reaction>
</comment>
<evidence type="ECO:0000256" key="7">
    <source>
        <dbReference type="ARBA" id="ARBA00022958"/>
    </source>
</evidence>
<evidence type="ECO:0000256" key="4">
    <source>
        <dbReference type="ARBA" id="ARBA00022538"/>
    </source>
</evidence>
<feature type="transmembrane region" description="Helical" evidence="13">
    <location>
        <begin position="113"/>
        <end position="135"/>
    </location>
</feature>
<keyword evidence="10 13" id="KW-0472">Membrane</keyword>
<evidence type="ECO:0000256" key="12">
    <source>
        <dbReference type="ARBA" id="ARBA00034430"/>
    </source>
</evidence>
<comment type="subcellular location">
    <subcellularLocation>
        <location evidence="1">Membrane</location>
        <topology evidence="1">Multi-pass membrane protein</topology>
    </subcellularLocation>
</comment>
<comment type="similarity">
    <text evidence="2">Belongs to the TMEM175 family.</text>
</comment>
<dbReference type="GO" id="GO:0015252">
    <property type="term" value="F:proton channel activity"/>
    <property type="evidence" value="ECO:0007669"/>
    <property type="project" value="InterPro"/>
</dbReference>
<dbReference type="InterPro" id="IPR010617">
    <property type="entry name" value="TMEM175-like"/>
</dbReference>
<evidence type="ECO:0000256" key="13">
    <source>
        <dbReference type="SAM" id="Phobius"/>
    </source>
</evidence>
<keyword evidence="5 13" id="KW-0812">Transmembrane</keyword>
<dbReference type="PANTHER" id="PTHR31462">
    <property type="entry name" value="ENDOSOMAL/LYSOSOMAL POTASSIUM CHANNEL TMEM175"/>
    <property type="match status" value="1"/>
</dbReference>
<dbReference type="Proteomes" id="UP000586042">
    <property type="component" value="Unassembled WGS sequence"/>
</dbReference>